<evidence type="ECO:0000313" key="2">
    <source>
        <dbReference type="EMBL" id="KAK4281034.1"/>
    </source>
</evidence>
<feature type="transmembrane region" description="Helical" evidence="1">
    <location>
        <begin position="150"/>
        <end position="170"/>
    </location>
</feature>
<proteinExistence type="predicted"/>
<keyword evidence="1" id="KW-0472">Membrane</keyword>
<evidence type="ECO:0000313" key="3">
    <source>
        <dbReference type="Proteomes" id="UP001293593"/>
    </source>
</evidence>
<dbReference type="EMBL" id="JAWXYG010000002">
    <property type="protein sequence ID" value="KAK4281034.1"/>
    <property type="molecule type" value="Genomic_DNA"/>
</dbReference>
<dbReference type="AlphaFoldDB" id="A0AAE1N120"/>
<keyword evidence="3" id="KW-1185">Reference proteome</keyword>
<name>A0AAE1N120_9FABA</name>
<sequence length="205" mass="23460">MLPGKIMKNFADSCYLRGSNTVLSSQFPKQAMAINGRTSSQTHVVVNCNLDSLVRHILPVFSIMSLVTSSSVRIYRSYSNDEITTLSFITFLCFAASLLCYCFELNQQIPPWKKSPKKHNFLIGIWLLMNVLMVQFCFRFAKLTRSSASMSFFFVLLGGNMLVIHLYSIWGDYNLRNRSGKFSRAISVRVNERTDEMERGESEFV</sequence>
<feature type="transmembrane region" description="Helical" evidence="1">
    <location>
        <begin position="83"/>
        <end position="101"/>
    </location>
</feature>
<evidence type="ECO:0000256" key="1">
    <source>
        <dbReference type="SAM" id="Phobius"/>
    </source>
</evidence>
<reference evidence="2" key="1">
    <citation type="submission" date="2023-10" db="EMBL/GenBank/DDBJ databases">
        <title>Chromosome-level genome of the transformable northern wattle, Acacia crassicarpa.</title>
        <authorList>
            <person name="Massaro I."/>
            <person name="Sinha N.R."/>
            <person name="Poethig S."/>
            <person name="Leichty A.R."/>
        </authorList>
    </citation>
    <scope>NUCLEOTIDE SEQUENCE</scope>
    <source>
        <strain evidence="2">Acra3RX</strain>
        <tissue evidence="2">Leaf</tissue>
    </source>
</reference>
<keyword evidence="1" id="KW-0812">Transmembrane</keyword>
<accession>A0AAE1N120</accession>
<feature type="transmembrane region" description="Helical" evidence="1">
    <location>
        <begin position="121"/>
        <end position="138"/>
    </location>
</feature>
<gene>
    <name evidence="2" type="ORF">QN277_012574</name>
</gene>
<dbReference type="Proteomes" id="UP001293593">
    <property type="component" value="Unassembled WGS sequence"/>
</dbReference>
<organism evidence="2 3">
    <name type="scientific">Acacia crassicarpa</name>
    <name type="common">northern wattle</name>
    <dbReference type="NCBI Taxonomy" id="499986"/>
    <lineage>
        <taxon>Eukaryota</taxon>
        <taxon>Viridiplantae</taxon>
        <taxon>Streptophyta</taxon>
        <taxon>Embryophyta</taxon>
        <taxon>Tracheophyta</taxon>
        <taxon>Spermatophyta</taxon>
        <taxon>Magnoliopsida</taxon>
        <taxon>eudicotyledons</taxon>
        <taxon>Gunneridae</taxon>
        <taxon>Pentapetalae</taxon>
        <taxon>rosids</taxon>
        <taxon>fabids</taxon>
        <taxon>Fabales</taxon>
        <taxon>Fabaceae</taxon>
        <taxon>Caesalpinioideae</taxon>
        <taxon>mimosoid clade</taxon>
        <taxon>Acacieae</taxon>
        <taxon>Acacia</taxon>
    </lineage>
</organism>
<comment type="caution">
    <text evidence="2">The sequence shown here is derived from an EMBL/GenBank/DDBJ whole genome shotgun (WGS) entry which is preliminary data.</text>
</comment>
<protein>
    <submittedName>
        <fullName evidence="2">Uncharacterized protein</fullName>
    </submittedName>
</protein>
<keyword evidence="1" id="KW-1133">Transmembrane helix</keyword>